<sequence length="158" mass="16663">MARPTLFWVLATAAVPPPPPKCRVEAPFGRAVTIVGSAVGNPEDVIIDDPSGAFLTDTLGLRRREVRASAEAAREFFHETYGIRFPAPPADAGTSSGPGWNVTSKDGAVVLTPFEFKLDLPIIANSKGRVDCGDSVARFGGWVAEGENPSVLSCPTVI</sequence>
<gene>
    <name evidence="1" type="ORF">BU14_0257s0002</name>
</gene>
<evidence type="ECO:0000313" key="2">
    <source>
        <dbReference type="Proteomes" id="UP000218209"/>
    </source>
</evidence>
<evidence type="ECO:0000313" key="1">
    <source>
        <dbReference type="EMBL" id="OSX75031.1"/>
    </source>
</evidence>
<organism evidence="1 2">
    <name type="scientific">Porphyra umbilicalis</name>
    <name type="common">Purple laver</name>
    <name type="synonym">Red alga</name>
    <dbReference type="NCBI Taxonomy" id="2786"/>
    <lineage>
        <taxon>Eukaryota</taxon>
        <taxon>Rhodophyta</taxon>
        <taxon>Bangiophyceae</taxon>
        <taxon>Bangiales</taxon>
        <taxon>Bangiaceae</taxon>
        <taxon>Porphyra</taxon>
    </lineage>
</organism>
<dbReference type="EMBL" id="KV918920">
    <property type="protein sequence ID" value="OSX75031.1"/>
    <property type="molecule type" value="Genomic_DNA"/>
</dbReference>
<accession>A0A1X6P2D0</accession>
<protein>
    <submittedName>
        <fullName evidence="1">Uncharacterized protein</fullName>
    </submittedName>
</protein>
<keyword evidence="2" id="KW-1185">Reference proteome</keyword>
<dbReference type="Proteomes" id="UP000218209">
    <property type="component" value="Unassembled WGS sequence"/>
</dbReference>
<dbReference type="AlphaFoldDB" id="A0A1X6P2D0"/>
<name>A0A1X6P2D0_PORUM</name>
<proteinExistence type="predicted"/>
<reference evidence="1 2" key="1">
    <citation type="submission" date="2017-03" db="EMBL/GenBank/DDBJ databases">
        <title>WGS assembly of Porphyra umbilicalis.</title>
        <authorList>
            <person name="Brawley S.H."/>
            <person name="Blouin N.A."/>
            <person name="Ficko-Blean E."/>
            <person name="Wheeler G.L."/>
            <person name="Lohr M."/>
            <person name="Goodson H.V."/>
            <person name="Jenkins J.W."/>
            <person name="Blaby-Haas C.E."/>
            <person name="Helliwell K.E."/>
            <person name="Chan C."/>
            <person name="Marriage T."/>
            <person name="Bhattacharya D."/>
            <person name="Klein A.S."/>
            <person name="Badis Y."/>
            <person name="Brodie J."/>
            <person name="Cao Y."/>
            <person name="Collen J."/>
            <person name="Dittami S.M."/>
            <person name="Gachon C.M."/>
            <person name="Green B.R."/>
            <person name="Karpowicz S."/>
            <person name="Kim J.W."/>
            <person name="Kudahl U."/>
            <person name="Lin S."/>
            <person name="Michel G."/>
            <person name="Mittag M."/>
            <person name="Olson B.J."/>
            <person name="Pangilinan J."/>
            <person name="Peng Y."/>
            <person name="Qiu H."/>
            <person name="Shu S."/>
            <person name="Singer J.T."/>
            <person name="Smith A.G."/>
            <person name="Sprecher B.N."/>
            <person name="Wagner V."/>
            <person name="Wang W."/>
            <person name="Wang Z.-Y."/>
            <person name="Yan J."/>
            <person name="Yarish C."/>
            <person name="Zoeuner-Riek S."/>
            <person name="Zhuang Y."/>
            <person name="Zou Y."/>
            <person name="Lindquist E.A."/>
            <person name="Grimwood J."/>
            <person name="Barry K."/>
            <person name="Rokhsar D.S."/>
            <person name="Schmutz J."/>
            <person name="Stiller J.W."/>
            <person name="Grossman A.R."/>
            <person name="Prochnik S.E."/>
        </authorList>
    </citation>
    <scope>NUCLEOTIDE SEQUENCE [LARGE SCALE GENOMIC DNA]</scope>
    <source>
        <strain evidence="1">4086291</strain>
    </source>
</reference>